<reference evidence="5" key="1">
    <citation type="submission" date="2020-01" db="EMBL/GenBank/DDBJ databases">
        <authorList>
            <person name="Mishra B."/>
        </authorList>
    </citation>
    <scope>NUCLEOTIDE SEQUENCE [LARGE SCALE GENOMIC DNA]</scope>
</reference>
<dbReference type="SMART" id="SM00428">
    <property type="entry name" value="H3"/>
    <property type="match status" value="1"/>
</dbReference>
<evidence type="ECO:0000256" key="1">
    <source>
        <dbReference type="ARBA" id="ARBA00010343"/>
    </source>
</evidence>
<dbReference type="PANTHER" id="PTHR45810">
    <property type="entry name" value="HISTONE H3.2"/>
    <property type="match status" value="1"/>
</dbReference>
<dbReference type="AlphaFoldDB" id="A0A6D2IWW8"/>
<protein>
    <recommendedName>
        <fullName evidence="4">Core Histone H2A/H2B/H3 domain-containing protein</fullName>
    </recommendedName>
</protein>
<feature type="region of interest" description="Disordered" evidence="3">
    <location>
        <begin position="52"/>
        <end position="78"/>
    </location>
</feature>
<evidence type="ECO:0000313" key="5">
    <source>
        <dbReference type="EMBL" id="CAA7031716.1"/>
    </source>
</evidence>
<evidence type="ECO:0000313" key="6">
    <source>
        <dbReference type="Proteomes" id="UP000467841"/>
    </source>
</evidence>
<comment type="caution">
    <text evidence="5">The sequence shown here is derived from an EMBL/GenBank/DDBJ whole genome shotgun (WGS) entry which is preliminary data.</text>
</comment>
<dbReference type="PRINTS" id="PR00622">
    <property type="entry name" value="HISTONEH3"/>
</dbReference>
<feature type="compositionally biased region" description="Basic residues" evidence="3">
    <location>
        <begin position="69"/>
        <end position="78"/>
    </location>
</feature>
<keyword evidence="2" id="KW-0007">Acetylation</keyword>
<comment type="similarity">
    <text evidence="1">Belongs to the histone H3 family.</text>
</comment>
<evidence type="ECO:0000256" key="3">
    <source>
        <dbReference type="SAM" id="MobiDB-lite"/>
    </source>
</evidence>
<sequence length="147" mass="16647">MVVPGEIEVNPEEIEVNPIPVVEVNPEEIQVDPIPVESDAAKGKRFDSMLLGDPEENAAVTPEENAASGKKKKKKRRFRPGTVALREIRKFQRSTDLLIGKLRFQKLVRELAQKQNYGRQHQLRFEHSAMLALQEAAESFLVGVFEE</sequence>
<feature type="domain" description="Core Histone H2A/H2B/H3" evidence="4">
    <location>
        <begin position="80"/>
        <end position="147"/>
    </location>
</feature>
<evidence type="ECO:0000256" key="2">
    <source>
        <dbReference type="ARBA" id="ARBA00022990"/>
    </source>
</evidence>
<keyword evidence="6" id="KW-1185">Reference proteome</keyword>
<dbReference type="PANTHER" id="PTHR45810:SF1">
    <property type="entry name" value="HISTONE H3-LIKE CENTROMERIC PROTEIN A"/>
    <property type="match status" value="1"/>
</dbReference>
<name>A0A6D2IWW8_9BRAS</name>
<organism evidence="5 6">
    <name type="scientific">Microthlaspi erraticum</name>
    <dbReference type="NCBI Taxonomy" id="1685480"/>
    <lineage>
        <taxon>Eukaryota</taxon>
        <taxon>Viridiplantae</taxon>
        <taxon>Streptophyta</taxon>
        <taxon>Embryophyta</taxon>
        <taxon>Tracheophyta</taxon>
        <taxon>Spermatophyta</taxon>
        <taxon>Magnoliopsida</taxon>
        <taxon>eudicotyledons</taxon>
        <taxon>Gunneridae</taxon>
        <taxon>Pentapetalae</taxon>
        <taxon>rosids</taxon>
        <taxon>malvids</taxon>
        <taxon>Brassicales</taxon>
        <taxon>Brassicaceae</taxon>
        <taxon>Coluteocarpeae</taxon>
        <taxon>Microthlaspi</taxon>
    </lineage>
</organism>
<dbReference type="GO" id="GO:0030527">
    <property type="term" value="F:structural constituent of chromatin"/>
    <property type="evidence" value="ECO:0007669"/>
    <property type="project" value="InterPro"/>
</dbReference>
<dbReference type="GO" id="GO:0000786">
    <property type="term" value="C:nucleosome"/>
    <property type="evidence" value="ECO:0007669"/>
    <property type="project" value="InterPro"/>
</dbReference>
<dbReference type="GO" id="GO:0046982">
    <property type="term" value="F:protein heterodimerization activity"/>
    <property type="evidence" value="ECO:0007669"/>
    <property type="project" value="InterPro"/>
</dbReference>
<dbReference type="SUPFAM" id="SSF47113">
    <property type="entry name" value="Histone-fold"/>
    <property type="match status" value="1"/>
</dbReference>
<dbReference type="InterPro" id="IPR009072">
    <property type="entry name" value="Histone-fold"/>
</dbReference>
<dbReference type="InterPro" id="IPR000164">
    <property type="entry name" value="Histone_H3/CENP-A"/>
</dbReference>
<dbReference type="EMBL" id="CACVBM020001110">
    <property type="protein sequence ID" value="CAA7031716.1"/>
    <property type="molecule type" value="Genomic_DNA"/>
</dbReference>
<dbReference type="InterPro" id="IPR007125">
    <property type="entry name" value="H2A/H2B/H3"/>
</dbReference>
<dbReference type="Pfam" id="PF00125">
    <property type="entry name" value="Histone"/>
    <property type="match status" value="1"/>
</dbReference>
<accession>A0A6D2IWW8</accession>
<proteinExistence type="inferred from homology"/>
<dbReference type="Proteomes" id="UP000467841">
    <property type="component" value="Unassembled WGS sequence"/>
</dbReference>
<evidence type="ECO:0000259" key="4">
    <source>
        <dbReference type="Pfam" id="PF00125"/>
    </source>
</evidence>
<dbReference type="Gene3D" id="1.10.20.10">
    <property type="entry name" value="Histone, subunit A"/>
    <property type="match status" value="1"/>
</dbReference>
<gene>
    <name evidence="5" type="ORF">MERR_LOCUS18951</name>
</gene>
<dbReference type="GO" id="GO:0003677">
    <property type="term" value="F:DNA binding"/>
    <property type="evidence" value="ECO:0007669"/>
    <property type="project" value="InterPro"/>
</dbReference>